<dbReference type="OrthoDB" id="9787219at2"/>
<dbReference type="GO" id="GO:0051287">
    <property type="term" value="F:NAD binding"/>
    <property type="evidence" value="ECO:0007669"/>
    <property type="project" value="InterPro"/>
</dbReference>
<name>A0A095VCP3_9GAMM</name>
<evidence type="ECO:0000256" key="2">
    <source>
        <dbReference type="ARBA" id="ARBA00023027"/>
    </source>
</evidence>
<dbReference type="PANTHER" id="PTHR43333">
    <property type="entry name" value="2-HACID_DH_C DOMAIN-CONTAINING PROTEIN"/>
    <property type="match status" value="1"/>
</dbReference>
<dbReference type="Pfam" id="PF02826">
    <property type="entry name" value="2-Hacid_dh_C"/>
    <property type="match status" value="1"/>
</dbReference>
<evidence type="ECO:0000313" key="4">
    <source>
        <dbReference type="EMBL" id="KGD72475.1"/>
    </source>
</evidence>
<dbReference type="AlphaFoldDB" id="A0A095VCP3"/>
<keyword evidence="1" id="KW-0560">Oxidoreductase</keyword>
<evidence type="ECO:0000313" key="5">
    <source>
        <dbReference type="Proteomes" id="UP000029577"/>
    </source>
</evidence>
<dbReference type="SUPFAM" id="SSF52283">
    <property type="entry name" value="Formate/glycerate dehydrogenase catalytic domain-like"/>
    <property type="match status" value="1"/>
</dbReference>
<evidence type="ECO:0000256" key="1">
    <source>
        <dbReference type="ARBA" id="ARBA00023002"/>
    </source>
</evidence>
<dbReference type="CDD" id="cd12164">
    <property type="entry name" value="GDH_like_2"/>
    <property type="match status" value="1"/>
</dbReference>
<dbReference type="eggNOG" id="COG0111">
    <property type="taxonomic scope" value="Bacteria"/>
</dbReference>
<dbReference type="GO" id="GO:0016491">
    <property type="term" value="F:oxidoreductase activity"/>
    <property type="evidence" value="ECO:0007669"/>
    <property type="project" value="UniProtKB-KW"/>
</dbReference>
<protein>
    <recommendedName>
        <fullName evidence="3">D-isomer specific 2-hydroxyacid dehydrogenase NAD-binding domain-containing protein</fullName>
    </recommendedName>
</protein>
<comment type="caution">
    <text evidence="4">The sequence shown here is derived from an EMBL/GenBank/DDBJ whole genome shotgun (WGS) entry which is preliminary data.</text>
</comment>
<evidence type="ECO:0000259" key="3">
    <source>
        <dbReference type="Pfam" id="PF02826"/>
    </source>
</evidence>
<keyword evidence="2" id="KW-0520">NAD</keyword>
<dbReference type="Proteomes" id="UP000029577">
    <property type="component" value="Unassembled WGS sequence"/>
</dbReference>
<gene>
    <name evidence="4" type="ORF">HA49_17340</name>
</gene>
<keyword evidence="5" id="KW-1185">Reference proteome</keyword>
<dbReference type="Gene3D" id="3.40.50.720">
    <property type="entry name" value="NAD(P)-binding Rossmann-like Domain"/>
    <property type="match status" value="2"/>
</dbReference>
<dbReference type="InterPro" id="IPR006140">
    <property type="entry name" value="D-isomer_DH_NAD-bd"/>
</dbReference>
<feature type="domain" description="D-isomer specific 2-hydroxyacid dehydrogenase NAD-binding" evidence="3">
    <location>
        <begin position="102"/>
        <end position="273"/>
    </location>
</feature>
<dbReference type="SUPFAM" id="SSF51735">
    <property type="entry name" value="NAD(P)-binding Rossmann-fold domains"/>
    <property type="match status" value="1"/>
</dbReference>
<accession>A0A095VCP3</accession>
<organism evidence="4 5">
    <name type="scientific">Tatumella morbirosei</name>
    <dbReference type="NCBI Taxonomy" id="642227"/>
    <lineage>
        <taxon>Bacteria</taxon>
        <taxon>Pseudomonadati</taxon>
        <taxon>Pseudomonadota</taxon>
        <taxon>Gammaproteobacteria</taxon>
        <taxon>Enterobacterales</taxon>
        <taxon>Erwiniaceae</taxon>
        <taxon>Tatumella</taxon>
    </lineage>
</organism>
<dbReference type="STRING" id="642227.HA49_17340"/>
<proteinExistence type="predicted"/>
<dbReference type="EMBL" id="JPKR02000003">
    <property type="protein sequence ID" value="KGD72475.1"/>
    <property type="molecule type" value="Genomic_DNA"/>
</dbReference>
<dbReference type="InterPro" id="IPR036291">
    <property type="entry name" value="NAD(P)-bd_dom_sf"/>
</dbReference>
<dbReference type="RefSeq" id="WP_038022120.1">
    <property type="nucleotide sequence ID" value="NZ_JPKR02000003.1"/>
</dbReference>
<sequence>MKIICQFGDDTELARLWVDYLQQALPGATVSVWKRGLPAADFAIVWQPSAELFEQQPELKAVFNAGAGVDAFRHIKLSGNIPVYRLEDAGMADQMSDYVCQAVLHHFREMDSYACQAATQVWKSRAPRSKDDFPVGILGFGIMGKAVAHSLCNLGFRVNAWARIGQTQQGVTCYAGDGQLEDFLAASRMVVCLLPLTPATRGILCAKNFGHMPHGSYIINVGRGGHLQEDDLLAALDTGKIVGATLDVFQQEPLPADHPFWQHPKVVVTPHIAAATLIEHSVGQIADKITALQAGLPVSGQLDPVRGY</sequence>
<dbReference type="PANTHER" id="PTHR43333:SF1">
    <property type="entry name" value="D-ISOMER SPECIFIC 2-HYDROXYACID DEHYDROGENASE NAD-BINDING DOMAIN-CONTAINING PROTEIN"/>
    <property type="match status" value="1"/>
</dbReference>
<reference evidence="4" key="1">
    <citation type="submission" date="2014-12" db="EMBL/GenBank/DDBJ databases">
        <title>The draft genome of the Tatumella morbirosei type strain, LMG23360T isolated from pineapple rot.</title>
        <authorList>
            <person name="Smits T.H."/>
            <person name="Palmer M."/>
            <person name="Venter S.N."/>
            <person name="Duffy B."/>
            <person name="Steenkamp E.T."/>
            <person name="Chan W.Y."/>
            <person name="Coutinho T.A."/>
            <person name="Coetzee M.P."/>
            <person name="De Maayer P."/>
        </authorList>
    </citation>
    <scope>NUCLEOTIDE SEQUENCE [LARGE SCALE GENOMIC DNA]</scope>
    <source>
        <strain evidence="4">LMG 23360</strain>
    </source>
</reference>